<gene>
    <name evidence="1" type="ORF">PAT01_06810</name>
</gene>
<dbReference type="Proteomes" id="UP000321189">
    <property type="component" value="Unassembled WGS sequence"/>
</dbReference>
<reference evidence="1 2" key="1">
    <citation type="submission" date="2019-07" db="EMBL/GenBank/DDBJ databases">
        <title>Whole genome shotgun sequence of Pseudoalteromonas atlantica NBRC 103033.</title>
        <authorList>
            <person name="Hosoyama A."/>
            <person name="Uohara A."/>
            <person name="Ohji S."/>
            <person name="Ichikawa N."/>
        </authorList>
    </citation>
    <scope>NUCLEOTIDE SEQUENCE [LARGE SCALE GENOMIC DNA]</scope>
    <source>
        <strain evidence="1 2">NBRC 103033</strain>
    </source>
</reference>
<keyword evidence="2" id="KW-1185">Reference proteome</keyword>
<name>A0ABQ0UAB5_PSEAF</name>
<sequence length="81" mass="8556">MATPTAYKLTSKPAEGRLTPKSFAIVGTNPTITNSVVPIANALKVSAHKANGIIKSSLLVKTYSLTKNVFAKNSISDKILL</sequence>
<dbReference type="EMBL" id="BJUT01000003">
    <property type="protein sequence ID" value="GEK75377.1"/>
    <property type="molecule type" value="Genomic_DNA"/>
</dbReference>
<evidence type="ECO:0000313" key="1">
    <source>
        <dbReference type="EMBL" id="GEK75377.1"/>
    </source>
</evidence>
<organism evidence="1 2">
    <name type="scientific">Pseudoalteromonas atlantica</name>
    <name type="common">Alteromonas atlantica</name>
    <dbReference type="NCBI Taxonomy" id="288"/>
    <lineage>
        <taxon>Bacteria</taxon>
        <taxon>Pseudomonadati</taxon>
        <taxon>Pseudomonadota</taxon>
        <taxon>Gammaproteobacteria</taxon>
        <taxon>Alteromonadales</taxon>
        <taxon>Pseudoalteromonadaceae</taxon>
        <taxon>Pseudoalteromonas</taxon>
    </lineage>
</organism>
<protein>
    <submittedName>
        <fullName evidence="1">Uncharacterized protein</fullName>
    </submittedName>
</protein>
<accession>A0ABQ0UAB5</accession>
<evidence type="ECO:0000313" key="2">
    <source>
        <dbReference type="Proteomes" id="UP000321189"/>
    </source>
</evidence>
<proteinExistence type="predicted"/>
<comment type="caution">
    <text evidence="1">The sequence shown here is derived from an EMBL/GenBank/DDBJ whole genome shotgun (WGS) entry which is preliminary data.</text>
</comment>